<keyword evidence="1" id="KW-1133">Transmembrane helix</keyword>
<keyword evidence="3" id="KW-1185">Reference proteome</keyword>
<dbReference type="Proteomes" id="UP000054481">
    <property type="component" value="Unassembled WGS sequence"/>
</dbReference>
<name>A0A0F8A3Z3_9HYPO</name>
<feature type="transmembrane region" description="Helical" evidence="1">
    <location>
        <begin position="55"/>
        <end position="77"/>
    </location>
</feature>
<organism evidence="2 3">
    <name type="scientific">Hirsutella minnesotensis 3608</name>
    <dbReference type="NCBI Taxonomy" id="1043627"/>
    <lineage>
        <taxon>Eukaryota</taxon>
        <taxon>Fungi</taxon>
        <taxon>Dikarya</taxon>
        <taxon>Ascomycota</taxon>
        <taxon>Pezizomycotina</taxon>
        <taxon>Sordariomycetes</taxon>
        <taxon>Hypocreomycetidae</taxon>
        <taxon>Hypocreales</taxon>
        <taxon>Ophiocordycipitaceae</taxon>
        <taxon>Hirsutella</taxon>
    </lineage>
</organism>
<dbReference type="InterPro" id="IPR036305">
    <property type="entry name" value="RGS_sf"/>
</dbReference>
<evidence type="ECO:0000313" key="2">
    <source>
        <dbReference type="EMBL" id="KJZ72679.1"/>
    </source>
</evidence>
<accession>A0A0F8A3Z3</accession>
<proteinExistence type="predicted"/>
<feature type="transmembrane region" description="Helical" evidence="1">
    <location>
        <begin position="275"/>
        <end position="294"/>
    </location>
</feature>
<protein>
    <recommendedName>
        <fullName evidence="4">RGS domain-containing protein</fullName>
    </recommendedName>
</protein>
<dbReference type="SUPFAM" id="SSF48097">
    <property type="entry name" value="Regulator of G-protein signaling, RGS"/>
    <property type="match status" value="1"/>
</dbReference>
<keyword evidence="1" id="KW-0472">Membrane</keyword>
<dbReference type="Gene3D" id="1.10.167.10">
    <property type="entry name" value="Regulator of G-protein Signalling 4, domain 2"/>
    <property type="match status" value="1"/>
</dbReference>
<evidence type="ECO:0000313" key="3">
    <source>
        <dbReference type="Proteomes" id="UP000054481"/>
    </source>
</evidence>
<keyword evidence="1" id="KW-0812">Transmembrane</keyword>
<dbReference type="EMBL" id="KQ030543">
    <property type="protein sequence ID" value="KJZ72679.1"/>
    <property type="molecule type" value="Genomic_DNA"/>
</dbReference>
<evidence type="ECO:0008006" key="4">
    <source>
        <dbReference type="Google" id="ProtNLM"/>
    </source>
</evidence>
<feature type="transmembrane region" description="Helical" evidence="1">
    <location>
        <begin position="153"/>
        <end position="174"/>
    </location>
</feature>
<feature type="transmembrane region" description="Helical" evidence="1">
    <location>
        <begin position="240"/>
        <end position="263"/>
    </location>
</feature>
<dbReference type="AlphaFoldDB" id="A0A0F8A3Z3"/>
<dbReference type="InterPro" id="IPR044926">
    <property type="entry name" value="RGS_subdomain_2"/>
</dbReference>
<dbReference type="OrthoDB" id="5313079at2759"/>
<feature type="transmembrane region" description="Helical" evidence="1">
    <location>
        <begin position="210"/>
        <end position="228"/>
    </location>
</feature>
<reference evidence="2 3" key="1">
    <citation type="journal article" date="2014" name="Genome Biol. Evol.">
        <title>Comparative genomics and transcriptomics analyses reveal divergent lifestyle features of nematode endoparasitic fungus Hirsutella minnesotensis.</title>
        <authorList>
            <person name="Lai Y."/>
            <person name="Liu K."/>
            <person name="Zhang X."/>
            <person name="Zhang X."/>
            <person name="Li K."/>
            <person name="Wang N."/>
            <person name="Shu C."/>
            <person name="Wu Y."/>
            <person name="Wang C."/>
            <person name="Bushley K.E."/>
            <person name="Xiang M."/>
            <person name="Liu X."/>
        </authorList>
    </citation>
    <scope>NUCLEOTIDE SEQUENCE [LARGE SCALE GENOMIC DNA]</scope>
    <source>
        <strain evidence="2 3">3608</strain>
    </source>
</reference>
<gene>
    <name evidence="2" type="ORF">HIM_07871</name>
</gene>
<feature type="transmembrane region" description="Helical" evidence="1">
    <location>
        <begin position="89"/>
        <end position="105"/>
    </location>
</feature>
<feature type="transmembrane region" description="Helical" evidence="1">
    <location>
        <begin position="20"/>
        <end position="43"/>
    </location>
</feature>
<sequence length="577" mass="65712">MGSEFGLQPDSKPEAQLGAVGTFWICWTCIWTLLVAAGMAFLVSRRHTPLLRIRGLGLSLVAIALLHLYWLSVQLGYVLGPITPGDGEYWIMGIYLPFGIALFHASNSRFLHVAKAQKKYALHRISLVDGPTISNRRRGILARFRRLDYTSKILTLVGCGLFFQLFLTCLMYIISRKWHSSWGIPGTEVYGNAMEKKIAQNRGWEWWPSVFWQFFWAWLVAPIILWQARSIHDTQGWRFQTIACSIANLHATPMWLIALYVPAMEPVNKYWIPPQWIAVSILLTEVFTIFLPCWEVIRNQTLRQETLETIAQWEAKNNTKSGRGVKSLHSATTVVESMMTGWKSTNGSVRTNDSGESIMTMSALEHVLERNPGPLQQFSALRDFSGENIAFLTSVSDWKSSLPPAVRSGGKGPRDQQTKELIRERFNRALRIYASFISTRDAEFPINISSQELRKLEEIFETSARILYGEKHQADPASIFDMPEQVQNSPNPSCHDSEKALGRISPPIEDRAQFWGEIPEAFDETIFDAAEKSIKYLVLTNTWPKFVRDRRSSVDTFENMEAGNDVVNLAKHRHSRP</sequence>
<evidence type="ECO:0000256" key="1">
    <source>
        <dbReference type="SAM" id="Phobius"/>
    </source>
</evidence>